<name>A0A9N9FKZ5_9GLOM</name>
<comment type="caution">
    <text evidence="2">The sequence shown here is derived from an EMBL/GenBank/DDBJ whole genome shotgun (WGS) entry which is preliminary data.</text>
</comment>
<evidence type="ECO:0000313" key="2">
    <source>
        <dbReference type="EMBL" id="CAG8540747.1"/>
    </source>
</evidence>
<protein>
    <submittedName>
        <fullName evidence="2">11268_t:CDS:1</fullName>
    </submittedName>
</protein>
<evidence type="ECO:0000313" key="3">
    <source>
        <dbReference type="Proteomes" id="UP000789342"/>
    </source>
</evidence>
<dbReference type="Proteomes" id="UP000789342">
    <property type="component" value="Unassembled WGS sequence"/>
</dbReference>
<evidence type="ECO:0000256" key="1">
    <source>
        <dbReference type="SAM" id="Phobius"/>
    </source>
</evidence>
<dbReference type="PANTHER" id="PTHR47797:SF3">
    <property type="entry name" value="CYTOCHROME B561 DOMAIN-CONTAINING PROTEIN"/>
    <property type="match status" value="1"/>
</dbReference>
<keyword evidence="1" id="KW-0812">Transmembrane</keyword>
<dbReference type="AlphaFoldDB" id="A0A9N9FKZ5"/>
<keyword evidence="1" id="KW-1133">Transmembrane helix</keyword>
<dbReference type="EMBL" id="CAJVPV010002982">
    <property type="protein sequence ID" value="CAG8540747.1"/>
    <property type="molecule type" value="Genomic_DNA"/>
</dbReference>
<sequence length="139" mass="15502">MSSNSTIPDGLSKSEKLLIAHAVFAALACLVTMPFGIYIARFGRKTFQRMWFHLHWSLQFFFSTIFIAVGFTLAHVVDKTHNNWANKPHSAIPRHEINVIYLGSIGRNIIVALSGGCGFTSEVRTNTDITAKYKSALML</sequence>
<proteinExistence type="predicted"/>
<feature type="transmembrane region" description="Helical" evidence="1">
    <location>
        <begin position="18"/>
        <end position="40"/>
    </location>
</feature>
<dbReference type="OrthoDB" id="366214at2759"/>
<reference evidence="2" key="1">
    <citation type="submission" date="2021-06" db="EMBL/GenBank/DDBJ databases">
        <authorList>
            <person name="Kallberg Y."/>
            <person name="Tangrot J."/>
            <person name="Rosling A."/>
        </authorList>
    </citation>
    <scope>NUCLEOTIDE SEQUENCE</scope>
    <source>
        <strain evidence="2">CL551</strain>
    </source>
</reference>
<accession>A0A9N9FKZ5</accession>
<dbReference type="Gene3D" id="1.20.120.1770">
    <property type="match status" value="1"/>
</dbReference>
<gene>
    <name evidence="2" type="ORF">AMORRO_LOCUS5113</name>
</gene>
<dbReference type="PANTHER" id="PTHR47797">
    <property type="entry name" value="DEHYDROGENASE, PUTATIVE (AFU_ORTHOLOGUE AFUA_8G05805)-RELATED"/>
    <property type="match status" value="1"/>
</dbReference>
<feature type="transmembrane region" description="Helical" evidence="1">
    <location>
        <begin position="52"/>
        <end position="77"/>
    </location>
</feature>
<keyword evidence="3" id="KW-1185">Reference proteome</keyword>
<keyword evidence="1" id="KW-0472">Membrane</keyword>
<organism evidence="2 3">
    <name type="scientific">Acaulospora morrowiae</name>
    <dbReference type="NCBI Taxonomy" id="94023"/>
    <lineage>
        <taxon>Eukaryota</taxon>
        <taxon>Fungi</taxon>
        <taxon>Fungi incertae sedis</taxon>
        <taxon>Mucoromycota</taxon>
        <taxon>Glomeromycotina</taxon>
        <taxon>Glomeromycetes</taxon>
        <taxon>Diversisporales</taxon>
        <taxon>Acaulosporaceae</taxon>
        <taxon>Acaulospora</taxon>
    </lineage>
</organism>